<dbReference type="GO" id="GO:0016887">
    <property type="term" value="F:ATP hydrolysis activity"/>
    <property type="evidence" value="ECO:0007669"/>
    <property type="project" value="InterPro"/>
</dbReference>
<dbReference type="OrthoDB" id="245989at2759"/>
<dbReference type="InterPro" id="IPR050352">
    <property type="entry name" value="ABCG_transporters"/>
</dbReference>
<evidence type="ECO:0000256" key="5">
    <source>
        <dbReference type="ARBA" id="ARBA00023136"/>
    </source>
</evidence>
<dbReference type="GO" id="GO:0005524">
    <property type="term" value="F:ATP binding"/>
    <property type="evidence" value="ECO:0007669"/>
    <property type="project" value="InterPro"/>
</dbReference>
<evidence type="ECO:0000256" key="6">
    <source>
        <dbReference type="SAM" id="Phobius"/>
    </source>
</evidence>
<keyword evidence="9" id="KW-1185">Reference proteome</keyword>
<protein>
    <submittedName>
        <fullName evidence="8">Putative ABC transporter</fullName>
    </submittedName>
</protein>
<dbReference type="SUPFAM" id="SSF52540">
    <property type="entry name" value="P-loop containing nucleoside triphosphate hydrolases"/>
    <property type="match status" value="1"/>
</dbReference>
<dbReference type="InterPro" id="IPR027417">
    <property type="entry name" value="P-loop_NTPase"/>
</dbReference>
<feature type="transmembrane region" description="Helical" evidence="6">
    <location>
        <begin position="521"/>
        <end position="542"/>
    </location>
</feature>
<feature type="transmembrane region" description="Helical" evidence="6">
    <location>
        <begin position="487"/>
        <end position="514"/>
    </location>
</feature>
<feature type="transmembrane region" description="Helical" evidence="6">
    <location>
        <begin position="632"/>
        <end position="651"/>
    </location>
</feature>
<dbReference type="PROSITE" id="PS50893">
    <property type="entry name" value="ABC_TRANSPORTER_2"/>
    <property type="match status" value="1"/>
</dbReference>
<evidence type="ECO:0000256" key="2">
    <source>
        <dbReference type="ARBA" id="ARBA00022448"/>
    </source>
</evidence>
<comment type="subcellular location">
    <subcellularLocation>
        <location evidence="1">Membrane</location>
        <topology evidence="1">Multi-pass membrane protein</topology>
    </subcellularLocation>
</comment>
<evidence type="ECO:0000313" key="8">
    <source>
        <dbReference type="EMBL" id="ORC91761.1"/>
    </source>
</evidence>
<sequence length="652" mass="72814">MPLDHLTKVVRLFRKQWKNGNNADGVDIDMTEHTSSSVSFGQTSSTTAGVSASLPADPAHVDSVGTVSPPTEEAPLVRPKEALSHAKRGFVMAFENVSFEGRISFFRKPRLILQNVSGYLLPGTITVVMSSNTFCSRKMLEVLSGVEDKTTGSVMANGLPVVSTAFRRRVALITSIDVCTRDATVRSNLLFSVQMRVATREAERLVREVAETVQLHQLLDVKTERLSLPQLYQLAIGMELVRHPKLLALDSPTRNFSSGETHEFVSFLQQLVSRNGRLVVLSATDVTRALYEAADNFIILGPQGQLIYSGPKSYVNKFFSEHIEMYEENGDSLGEMLVMLDEKNESTRVAAAFANSTVHRRIINQVEEHRKSIASNSFEPISREASPSPNYFRKWVLLTFYICRRATIGNRNIVIAWAILLFLFFLMASLIAESGSDQNAMQNKRGVIFFLLSCSLQANIVLVDAEVREFFSGVHLRNNNYFDTTQYFTATVLRLILPRALFAFLGASCTLFILSSPFSLVLTMGLMSLAHASLTLFLVYWHPVEHDLWLVQNLYYGYCIILSGFLICLPTVPKLFSALSLLRYGYGGVVASELRHNPYSCDANASTSYCYTGDQYLEMEGFTHDSWGKSSLILFIISVILLSLVALTMKFF</sequence>
<evidence type="ECO:0000256" key="4">
    <source>
        <dbReference type="ARBA" id="ARBA00022989"/>
    </source>
</evidence>
<evidence type="ECO:0000259" key="7">
    <source>
        <dbReference type="PROSITE" id="PS50893"/>
    </source>
</evidence>
<dbReference type="PANTHER" id="PTHR48041">
    <property type="entry name" value="ABC TRANSPORTER G FAMILY MEMBER 28"/>
    <property type="match status" value="1"/>
</dbReference>
<reference evidence="8 9" key="1">
    <citation type="submission" date="2017-03" db="EMBL/GenBank/DDBJ databases">
        <title>An alternative strategy for trypanosome survival in the mammalian bloodstream revealed through genome and transcriptome analysis of the ubiquitous bovine parasite Trypanosoma (Megatrypanum) theileri.</title>
        <authorList>
            <person name="Kelly S."/>
            <person name="Ivens A."/>
            <person name="Mott A."/>
            <person name="O'Neill E."/>
            <person name="Emms D."/>
            <person name="Macleod O."/>
            <person name="Voorheis P."/>
            <person name="Matthews J."/>
            <person name="Matthews K."/>
            <person name="Carrington M."/>
        </authorList>
    </citation>
    <scope>NUCLEOTIDE SEQUENCE [LARGE SCALE GENOMIC DNA]</scope>
    <source>
        <strain evidence="8">Edinburgh</strain>
    </source>
</reference>
<comment type="caution">
    <text evidence="8">The sequence shown here is derived from an EMBL/GenBank/DDBJ whole genome shotgun (WGS) entry which is preliminary data.</text>
</comment>
<feature type="domain" description="ABC transporter" evidence="7">
    <location>
        <begin position="92"/>
        <end position="327"/>
    </location>
</feature>
<organism evidence="8 9">
    <name type="scientific">Trypanosoma theileri</name>
    <dbReference type="NCBI Taxonomy" id="67003"/>
    <lineage>
        <taxon>Eukaryota</taxon>
        <taxon>Discoba</taxon>
        <taxon>Euglenozoa</taxon>
        <taxon>Kinetoplastea</taxon>
        <taxon>Metakinetoplastina</taxon>
        <taxon>Trypanosomatida</taxon>
        <taxon>Trypanosomatidae</taxon>
        <taxon>Trypanosoma</taxon>
    </lineage>
</organism>
<dbReference type="GO" id="GO:0016020">
    <property type="term" value="C:membrane"/>
    <property type="evidence" value="ECO:0007669"/>
    <property type="project" value="UniProtKB-SubCell"/>
</dbReference>
<proteinExistence type="predicted"/>
<keyword evidence="3 6" id="KW-0812">Transmembrane</keyword>
<dbReference type="Pfam" id="PF01061">
    <property type="entry name" value="ABC2_membrane"/>
    <property type="match status" value="1"/>
</dbReference>
<evidence type="ECO:0000256" key="1">
    <source>
        <dbReference type="ARBA" id="ARBA00004141"/>
    </source>
</evidence>
<evidence type="ECO:0000313" key="9">
    <source>
        <dbReference type="Proteomes" id="UP000192257"/>
    </source>
</evidence>
<evidence type="ECO:0000256" key="3">
    <source>
        <dbReference type="ARBA" id="ARBA00022692"/>
    </source>
</evidence>
<accession>A0A1X0P4K0</accession>
<dbReference type="GeneID" id="39982792"/>
<gene>
    <name evidence="8" type="ORF">TM35_000053570</name>
</gene>
<name>A0A1X0P4K0_9TRYP</name>
<keyword evidence="5 6" id="KW-0472">Membrane</keyword>
<keyword evidence="2" id="KW-0813">Transport</keyword>
<dbReference type="GO" id="GO:0140359">
    <property type="term" value="F:ABC-type transporter activity"/>
    <property type="evidence" value="ECO:0007669"/>
    <property type="project" value="InterPro"/>
</dbReference>
<dbReference type="AlphaFoldDB" id="A0A1X0P4K0"/>
<feature type="transmembrane region" description="Helical" evidence="6">
    <location>
        <begin position="554"/>
        <end position="576"/>
    </location>
</feature>
<dbReference type="Gene3D" id="3.40.50.300">
    <property type="entry name" value="P-loop containing nucleotide triphosphate hydrolases"/>
    <property type="match status" value="1"/>
</dbReference>
<dbReference type="Proteomes" id="UP000192257">
    <property type="component" value="Unassembled WGS sequence"/>
</dbReference>
<dbReference type="STRING" id="67003.A0A1X0P4K0"/>
<keyword evidence="4 6" id="KW-1133">Transmembrane helix</keyword>
<dbReference type="InterPro" id="IPR003439">
    <property type="entry name" value="ABC_transporter-like_ATP-bd"/>
</dbReference>
<dbReference type="PANTHER" id="PTHR48041:SF91">
    <property type="entry name" value="ABC TRANSPORTER G FAMILY MEMBER 28"/>
    <property type="match status" value="1"/>
</dbReference>
<dbReference type="RefSeq" id="XP_028885827.1">
    <property type="nucleotide sequence ID" value="XM_029023012.1"/>
</dbReference>
<dbReference type="EMBL" id="NBCO01000005">
    <property type="protein sequence ID" value="ORC91761.1"/>
    <property type="molecule type" value="Genomic_DNA"/>
</dbReference>
<dbReference type="VEuPathDB" id="TriTrypDB:TM35_000053570"/>
<feature type="transmembrane region" description="Helical" evidence="6">
    <location>
        <begin position="414"/>
        <end position="435"/>
    </location>
</feature>
<dbReference type="InterPro" id="IPR013525">
    <property type="entry name" value="ABC2_TM"/>
</dbReference>
<dbReference type="Pfam" id="PF00005">
    <property type="entry name" value="ABC_tran"/>
    <property type="match status" value="1"/>
</dbReference>